<comment type="similarity">
    <text evidence="1">Belongs to the glycosyltransferase 25 family.</text>
</comment>
<gene>
    <name evidence="6" type="ORF">LTR69_001067</name>
</gene>
<sequence length="387" mass="42732">MPTLMKYSVSIGTIFAVGVILHLCYVGFNGDYGLKGEAGVIRNPIAGSKARSNLLDVYNETLGFQDIFVVSLPERSDKRDAISVQAALTNISFTLEEAILSADVAKKARPYGMEMEGAEVGCWRSHLNVMQNMVRNRIQSVLILEDDADWDVAIKPQMHQFARGTRWLLDIPENAPSRSPYGDGWDVLWIGHCSMHSHDQDKRRFVIPNDPTVHPPDKRDMMLLPDMSPWEHDGPDANNKTRVMFQSAYGFCSAAWAISLAGAEKIIYELSMKPFDTAIDNGVGGICGLKKHNATCIAPFPPLVGVSKPAGSLDKGSDIRVEGDAADIREKATSERVVFSARLNIDRLLNGSTEFESLYPESTGQFMSLKDIGSAVGHGEWVDRLNW</sequence>
<proteinExistence type="inferred from homology"/>
<feature type="transmembrane region" description="Helical" evidence="4">
    <location>
        <begin position="7"/>
        <end position="28"/>
    </location>
</feature>
<keyword evidence="4" id="KW-0812">Transmembrane</keyword>
<keyword evidence="4" id="KW-1133">Transmembrane helix</keyword>
<dbReference type="CDD" id="cd06532">
    <property type="entry name" value="Glyco_transf_25"/>
    <property type="match status" value="1"/>
</dbReference>
<feature type="domain" description="Glycosyl transferase family 25" evidence="5">
    <location>
        <begin position="65"/>
        <end position="148"/>
    </location>
</feature>
<dbReference type="PANTHER" id="PTHR10730:SF53">
    <property type="entry name" value="GLYCOSYLTRANSFERASE 25 FAMILY MEMBER"/>
    <property type="match status" value="1"/>
</dbReference>
<evidence type="ECO:0000256" key="2">
    <source>
        <dbReference type="ARBA" id="ARBA00022676"/>
    </source>
</evidence>
<comment type="caution">
    <text evidence="6">The sequence shown here is derived from an EMBL/GenBank/DDBJ whole genome shotgun (WGS) entry which is preliminary data.</text>
</comment>
<reference evidence="6 7" key="1">
    <citation type="submission" date="2023-08" db="EMBL/GenBank/DDBJ databases">
        <title>Black Yeasts Isolated from many extreme environments.</title>
        <authorList>
            <person name="Coleine C."/>
            <person name="Stajich J.E."/>
            <person name="Selbmann L."/>
        </authorList>
    </citation>
    <scope>NUCLEOTIDE SEQUENCE [LARGE SCALE GENOMIC DNA]</scope>
    <source>
        <strain evidence="6 7">CCFEE 6328</strain>
    </source>
</reference>
<evidence type="ECO:0000313" key="7">
    <source>
        <dbReference type="Proteomes" id="UP001345691"/>
    </source>
</evidence>
<dbReference type="InterPro" id="IPR002654">
    <property type="entry name" value="Glyco_trans_25"/>
</dbReference>
<organism evidence="6 7">
    <name type="scientific">Exophiala sideris</name>
    <dbReference type="NCBI Taxonomy" id="1016849"/>
    <lineage>
        <taxon>Eukaryota</taxon>
        <taxon>Fungi</taxon>
        <taxon>Dikarya</taxon>
        <taxon>Ascomycota</taxon>
        <taxon>Pezizomycotina</taxon>
        <taxon>Eurotiomycetes</taxon>
        <taxon>Chaetothyriomycetidae</taxon>
        <taxon>Chaetothyriales</taxon>
        <taxon>Herpotrichiellaceae</taxon>
        <taxon>Exophiala</taxon>
    </lineage>
</organism>
<accession>A0ABR0JSL9</accession>
<keyword evidence="7" id="KW-1185">Reference proteome</keyword>
<dbReference type="Proteomes" id="UP001345691">
    <property type="component" value="Unassembled WGS sequence"/>
</dbReference>
<evidence type="ECO:0000256" key="3">
    <source>
        <dbReference type="ARBA" id="ARBA00022679"/>
    </source>
</evidence>
<evidence type="ECO:0000256" key="1">
    <source>
        <dbReference type="ARBA" id="ARBA00006721"/>
    </source>
</evidence>
<evidence type="ECO:0000256" key="4">
    <source>
        <dbReference type="SAM" id="Phobius"/>
    </source>
</evidence>
<keyword evidence="3" id="KW-0808">Transferase</keyword>
<evidence type="ECO:0000259" key="5">
    <source>
        <dbReference type="Pfam" id="PF01755"/>
    </source>
</evidence>
<keyword evidence="2" id="KW-0328">Glycosyltransferase</keyword>
<keyword evidence="4" id="KW-0472">Membrane</keyword>
<dbReference type="PANTHER" id="PTHR10730">
    <property type="entry name" value="PROCOLLAGEN-LYSINE,2-OXOGLUTARATE 5-DIOXYGENASE/GLYCOSYLTRANSFERASE 25 FAMILY MEMBER"/>
    <property type="match status" value="1"/>
</dbReference>
<evidence type="ECO:0000313" key="6">
    <source>
        <dbReference type="EMBL" id="KAK5068946.1"/>
    </source>
</evidence>
<dbReference type="Pfam" id="PF01755">
    <property type="entry name" value="Glyco_transf_25"/>
    <property type="match status" value="1"/>
</dbReference>
<dbReference type="InterPro" id="IPR050757">
    <property type="entry name" value="Collagen_mod_GT25"/>
</dbReference>
<name>A0ABR0JSL9_9EURO</name>
<protein>
    <recommendedName>
        <fullName evidence="5">Glycosyl transferase family 25 domain-containing protein</fullName>
    </recommendedName>
</protein>
<dbReference type="EMBL" id="JAVRRF010000001">
    <property type="protein sequence ID" value="KAK5068946.1"/>
    <property type="molecule type" value="Genomic_DNA"/>
</dbReference>